<comment type="caution">
    <text evidence="1">The sequence shown here is derived from an EMBL/GenBank/DDBJ whole genome shotgun (WGS) entry which is preliminary data.</text>
</comment>
<dbReference type="EMBL" id="CM055762">
    <property type="protein sequence ID" value="KAJ7986159.1"/>
    <property type="molecule type" value="Genomic_DNA"/>
</dbReference>
<evidence type="ECO:0000313" key="2">
    <source>
        <dbReference type="Proteomes" id="UP001157502"/>
    </source>
</evidence>
<sequence length="290" mass="32530">MHSYPYWHMARVVPSVVMGFCCMVGIPGNVMVLIILRRTFESGNFTMLLMLHLALCDLLALVCLPLAIYNIMRAWALEATTCKMLFFLIHCSLNCSVLTITLLSVHRNIQVLYPHSWARLGRVGEKALLVALWGLSGTIASPALSVRDVREQTSNGSGSCTTHYQSSGQEIAILLIQTIFGFIFPSCIMVTSYLYLHRRVSQAARSRQCRLTKLVTYIVVSFFCFWTPLHVFNLLALGNVFMKSTVVEDVCPTAWDILFAFTLINSCLNPFLYAFASSAVPRRNPELTNV</sequence>
<dbReference type="Proteomes" id="UP001157502">
    <property type="component" value="Chromosome 35"/>
</dbReference>
<reference evidence="1" key="1">
    <citation type="submission" date="2021-05" db="EMBL/GenBank/DDBJ databases">
        <authorList>
            <person name="Pan Q."/>
            <person name="Jouanno E."/>
            <person name="Zahm M."/>
            <person name="Klopp C."/>
            <person name="Cabau C."/>
            <person name="Louis A."/>
            <person name="Berthelot C."/>
            <person name="Parey E."/>
            <person name="Roest Crollius H."/>
            <person name="Montfort J."/>
            <person name="Robinson-Rechavi M."/>
            <person name="Bouchez O."/>
            <person name="Lampietro C."/>
            <person name="Lopez Roques C."/>
            <person name="Donnadieu C."/>
            <person name="Postlethwait J."/>
            <person name="Bobe J."/>
            <person name="Dillon D."/>
            <person name="Chandos A."/>
            <person name="von Hippel F."/>
            <person name="Guiguen Y."/>
        </authorList>
    </citation>
    <scope>NUCLEOTIDE SEQUENCE</scope>
    <source>
        <strain evidence="1">YG-Jan2019</strain>
    </source>
</reference>
<proteinExistence type="predicted"/>
<evidence type="ECO:0000313" key="1">
    <source>
        <dbReference type="EMBL" id="KAJ7986159.1"/>
    </source>
</evidence>
<accession>A0ACC2F469</accession>
<organism evidence="1 2">
    <name type="scientific">Dallia pectoralis</name>
    <name type="common">Alaska blackfish</name>
    <dbReference type="NCBI Taxonomy" id="75939"/>
    <lineage>
        <taxon>Eukaryota</taxon>
        <taxon>Metazoa</taxon>
        <taxon>Chordata</taxon>
        <taxon>Craniata</taxon>
        <taxon>Vertebrata</taxon>
        <taxon>Euteleostomi</taxon>
        <taxon>Actinopterygii</taxon>
        <taxon>Neopterygii</taxon>
        <taxon>Teleostei</taxon>
        <taxon>Protacanthopterygii</taxon>
        <taxon>Esociformes</taxon>
        <taxon>Umbridae</taxon>
        <taxon>Dallia</taxon>
    </lineage>
</organism>
<keyword evidence="2" id="KW-1185">Reference proteome</keyword>
<gene>
    <name evidence="1" type="ORF">DPEC_G00347890</name>
</gene>
<name>A0ACC2F469_DALPE</name>
<protein>
    <submittedName>
        <fullName evidence="1">Uncharacterized protein</fullName>
    </submittedName>
</protein>